<evidence type="ECO:0000313" key="2">
    <source>
        <dbReference type="EMBL" id="KAK7018938.1"/>
    </source>
</evidence>
<dbReference type="EMBL" id="JAWWNJ010000045">
    <property type="protein sequence ID" value="KAK7018938.1"/>
    <property type="molecule type" value="Genomic_DNA"/>
</dbReference>
<keyword evidence="3" id="KW-1185">Reference proteome</keyword>
<gene>
    <name evidence="2" type="ORF">R3P38DRAFT_2783707</name>
</gene>
<sequence>MHSVNSFVFKSHLNSGNEFQRENVSGSSQACQLNMPSGNLSATLGTSPNLQSSNQLILVWFESCAWKCKELEYGRIGSLRKIWTLYILVHLLSLLGYNACVVHCSALFTAAAVSHCSSRVSDSDVNSDNVRKSTLIQKTRKEGSGSPSPKFGQSRTESTRKLGGSEGSRARGLVELHLGNLTNSTEIRRFFIFFFVPTVFRRSKEAVHALSMETMARGLQKLAAHVRRTAGPPGVRQLIRNKFDGAELKVGIVGEISGFSVNQLYLSSICIHDFAAAELFTIMTT</sequence>
<feature type="compositionally biased region" description="Low complexity" evidence="1">
    <location>
        <begin position="119"/>
        <end position="128"/>
    </location>
</feature>
<evidence type="ECO:0000313" key="3">
    <source>
        <dbReference type="Proteomes" id="UP001362999"/>
    </source>
</evidence>
<protein>
    <submittedName>
        <fullName evidence="2">Uncharacterized protein</fullName>
    </submittedName>
</protein>
<feature type="region of interest" description="Disordered" evidence="1">
    <location>
        <begin position="119"/>
        <end position="166"/>
    </location>
</feature>
<feature type="compositionally biased region" description="Polar residues" evidence="1">
    <location>
        <begin position="145"/>
        <end position="156"/>
    </location>
</feature>
<evidence type="ECO:0000256" key="1">
    <source>
        <dbReference type="SAM" id="MobiDB-lite"/>
    </source>
</evidence>
<reference evidence="2 3" key="1">
    <citation type="journal article" date="2024" name="J Genomics">
        <title>Draft genome sequencing and assembly of Favolaschia claudopus CIRM-BRFM 2984 isolated from oak limbs.</title>
        <authorList>
            <person name="Navarro D."/>
            <person name="Drula E."/>
            <person name="Chaduli D."/>
            <person name="Cazenave R."/>
            <person name="Ahrendt S."/>
            <person name="Wang J."/>
            <person name="Lipzen A."/>
            <person name="Daum C."/>
            <person name="Barry K."/>
            <person name="Grigoriev I.V."/>
            <person name="Favel A."/>
            <person name="Rosso M.N."/>
            <person name="Martin F."/>
        </authorList>
    </citation>
    <scope>NUCLEOTIDE SEQUENCE [LARGE SCALE GENOMIC DNA]</scope>
    <source>
        <strain evidence="2 3">CIRM-BRFM 2984</strain>
    </source>
</reference>
<proteinExistence type="predicted"/>
<name>A0AAW0AZ67_9AGAR</name>
<dbReference type="AlphaFoldDB" id="A0AAW0AZ67"/>
<comment type="caution">
    <text evidence="2">The sequence shown here is derived from an EMBL/GenBank/DDBJ whole genome shotgun (WGS) entry which is preliminary data.</text>
</comment>
<organism evidence="2 3">
    <name type="scientific">Favolaschia claudopus</name>
    <dbReference type="NCBI Taxonomy" id="2862362"/>
    <lineage>
        <taxon>Eukaryota</taxon>
        <taxon>Fungi</taxon>
        <taxon>Dikarya</taxon>
        <taxon>Basidiomycota</taxon>
        <taxon>Agaricomycotina</taxon>
        <taxon>Agaricomycetes</taxon>
        <taxon>Agaricomycetidae</taxon>
        <taxon>Agaricales</taxon>
        <taxon>Marasmiineae</taxon>
        <taxon>Mycenaceae</taxon>
        <taxon>Favolaschia</taxon>
    </lineage>
</organism>
<accession>A0AAW0AZ67</accession>
<dbReference type="Proteomes" id="UP001362999">
    <property type="component" value="Unassembled WGS sequence"/>
</dbReference>